<organism evidence="1 2">
    <name type="scientific">Melastoma candidum</name>
    <dbReference type="NCBI Taxonomy" id="119954"/>
    <lineage>
        <taxon>Eukaryota</taxon>
        <taxon>Viridiplantae</taxon>
        <taxon>Streptophyta</taxon>
        <taxon>Embryophyta</taxon>
        <taxon>Tracheophyta</taxon>
        <taxon>Spermatophyta</taxon>
        <taxon>Magnoliopsida</taxon>
        <taxon>eudicotyledons</taxon>
        <taxon>Gunneridae</taxon>
        <taxon>Pentapetalae</taxon>
        <taxon>rosids</taxon>
        <taxon>malvids</taxon>
        <taxon>Myrtales</taxon>
        <taxon>Melastomataceae</taxon>
        <taxon>Melastomatoideae</taxon>
        <taxon>Melastomateae</taxon>
        <taxon>Melastoma</taxon>
    </lineage>
</organism>
<dbReference type="Proteomes" id="UP001057402">
    <property type="component" value="Chromosome 3"/>
</dbReference>
<gene>
    <name evidence="1" type="ORF">MLD38_008137</name>
</gene>
<protein>
    <submittedName>
        <fullName evidence="1">Uncharacterized protein</fullName>
    </submittedName>
</protein>
<accession>A0ACB9RSZ0</accession>
<evidence type="ECO:0000313" key="2">
    <source>
        <dbReference type="Proteomes" id="UP001057402"/>
    </source>
</evidence>
<name>A0ACB9RSZ0_9MYRT</name>
<evidence type="ECO:0000313" key="1">
    <source>
        <dbReference type="EMBL" id="KAI4382138.1"/>
    </source>
</evidence>
<proteinExistence type="predicted"/>
<dbReference type="EMBL" id="CM042882">
    <property type="protein sequence ID" value="KAI4382138.1"/>
    <property type="molecule type" value="Genomic_DNA"/>
</dbReference>
<comment type="caution">
    <text evidence="1">The sequence shown here is derived from an EMBL/GenBank/DDBJ whole genome shotgun (WGS) entry which is preliminary data.</text>
</comment>
<reference evidence="2" key="1">
    <citation type="journal article" date="2023" name="Front. Plant Sci.">
        <title>Chromosomal-level genome assembly of Melastoma candidum provides insights into trichome evolution.</title>
        <authorList>
            <person name="Zhong Y."/>
            <person name="Wu W."/>
            <person name="Sun C."/>
            <person name="Zou P."/>
            <person name="Liu Y."/>
            <person name="Dai S."/>
            <person name="Zhou R."/>
        </authorList>
    </citation>
    <scope>NUCLEOTIDE SEQUENCE [LARGE SCALE GENOMIC DNA]</scope>
</reference>
<sequence>MEGPDFGGGFLSVSCGGSLDLEQPPMTDPRMSLLIGRDDDRHPPIRFVEVGNLATRGAAGGKGGDDDEASSEDGNCENPGKGKKGLSPWHRMKWTDDVVRLLIAAVAYVGDDGVLEDSEVGLKRKFGVFQKKGKWKTVSKIMIGRGCRVSPQQCEDKFNDLNKRYKKLNDILGRGTSRQVVENPALLDSVPQLSAKARDVVRKLLSSKHLFYKEMCAYHDGQSIPNCPDLDLHLEGGCKDEDDDNDTNSEDEDSSDYRNEDDSNEDNDCGHNKRSNFGFEIGGPIRYQLKQSRDLKELIRKQLLELEEESVNIEARTLELEKQRFRWLRYRSKKSREMERLRLENERKGLENERSLLELKQKELEINPRISSKPHGMDHSHGRDQIDLSRQ</sequence>
<keyword evidence="2" id="KW-1185">Reference proteome</keyword>